<dbReference type="EMBL" id="JABBWM010000039">
    <property type="protein sequence ID" value="KAG2105088.1"/>
    <property type="molecule type" value="Genomic_DNA"/>
</dbReference>
<dbReference type="OrthoDB" id="432299at2759"/>
<proteinExistence type="predicted"/>
<keyword evidence="2" id="KW-1185">Reference proteome</keyword>
<reference evidence="1" key="1">
    <citation type="journal article" date="2020" name="New Phytol.">
        <title>Comparative genomics reveals dynamic genome evolution in host specialist ectomycorrhizal fungi.</title>
        <authorList>
            <person name="Lofgren L.A."/>
            <person name="Nguyen N.H."/>
            <person name="Vilgalys R."/>
            <person name="Ruytinx J."/>
            <person name="Liao H.L."/>
            <person name="Branco S."/>
            <person name="Kuo A."/>
            <person name="LaButti K."/>
            <person name="Lipzen A."/>
            <person name="Andreopoulos W."/>
            <person name="Pangilinan J."/>
            <person name="Riley R."/>
            <person name="Hundley H."/>
            <person name="Na H."/>
            <person name="Barry K."/>
            <person name="Grigoriev I.V."/>
            <person name="Stajich J.E."/>
            <person name="Kennedy P.G."/>
        </authorList>
    </citation>
    <scope>NUCLEOTIDE SEQUENCE</scope>
    <source>
        <strain evidence="1">FC423</strain>
    </source>
</reference>
<evidence type="ECO:0000313" key="2">
    <source>
        <dbReference type="Proteomes" id="UP000823399"/>
    </source>
</evidence>
<organism evidence="1 2">
    <name type="scientific">Suillus discolor</name>
    <dbReference type="NCBI Taxonomy" id="1912936"/>
    <lineage>
        <taxon>Eukaryota</taxon>
        <taxon>Fungi</taxon>
        <taxon>Dikarya</taxon>
        <taxon>Basidiomycota</taxon>
        <taxon>Agaricomycotina</taxon>
        <taxon>Agaricomycetes</taxon>
        <taxon>Agaricomycetidae</taxon>
        <taxon>Boletales</taxon>
        <taxon>Suillineae</taxon>
        <taxon>Suillaceae</taxon>
        <taxon>Suillus</taxon>
    </lineage>
</organism>
<dbReference type="AlphaFoldDB" id="A0A9P7F478"/>
<gene>
    <name evidence="1" type="ORF">F5147DRAFT_703117</name>
</gene>
<accession>A0A9P7F478</accession>
<name>A0A9P7F478_9AGAM</name>
<dbReference type="GeneID" id="64700096"/>
<sequence length="331" mass="36221">MLREPLPESTTTHNERCRQLLAPDSSTTLDITACAAMLTDDRCREFLQQARDMKLQIDTHPPENPRVGAVDPHTNKEDLERGMEKHGESTRTTRVWLDSDTLSVASRKDSEATLVDLPIGHKAFSPVQDSIHRSGKDVTLSVKQIMEHDEALFSHDPNSANVQASVPGSNISTCSSADSYPSSLLKIPTLSMPGTWFGHQGLTRPGILMIDFAVGDRIIPAASSSSSPNVAFTVQLSCFRKDPHHELQEGDSLDTTLDKIRSVGGDWPATGTLVVQPQNGRSTPSLIPLRGHTFTDSSHDVGGTGSRCIRMRYLSSCRSRFLLEISIVNPL</sequence>
<comment type="caution">
    <text evidence="1">The sequence shown here is derived from an EMBL/GenBank/DDBJ whole genome shotgun (WGS) entry which is preliminary data.</text>
</comment>
<protein>
    <submittedName>
        <fullName evidence="1">Uncharacterized protein</fullName>
    </submittedName>
</protein>
<evidence type="ECO:0000313" key="1">
    <source>
        <dbReference type="EMBL" id="KAG2105088.1"/>
    </source>
</evidence>
<dbReference type="Proteomes" id="UP000823399">
    <property type="component" value="Unassembled WGS sequence"/>
</dbReference>
<dbReference type="RefSeq" id="XP_041291138.1">
    <property type="nucleotide sequence ID" value="XM_041437837.1"/>
</dbReference>